<dbReference type="SUPFAM" id="SSF53448">
    <property type="entry name" value="Nucleotide-diphospho-sugar transferases"/>
    <property type="match status" value="1"/>
</dbReference>
<feature type="domain" description="MobA-like NTP transferase" evidence="8">
    <location>
        <begin position="1"/>
        <end position="136"/>
    </location>
</feature>
<dbReference type="GO" id="GO:0046872">
    <property type="term" value="F:metal ion binding"/>
    <property type="evidence" value="ECO:0007669"/>
    <property type="project" value="UniProtKB-KW"/>
</dbReference>
<keyword evidence="5" id="KW-0460">Magnesium</keyword>
<evidence type="ECO:0000313" key="9">
    <source>
        <dbReference type="EMBL" id="QIN82817.1"/>
    </source>
</evidence>
<organism evidence="9 10">
    <name type="scientific">Rubrobacter tropicus</name>
    <dbReference type="NCBI Taxonomy" id="2653851"/>
    <lineage>
        <taxon>Bacteria</taxon>
        <taxon>Bacillati</taxon>
        <taxon>Actinomycetota</taxon>
        <taxon>Rubrobacteria</taxon>
        <taxon>Rubrobacterales</taxon>
        <taxon>Rubrobacteraceae</taxon>
        <taxon>Rubrobacter</taxon>
    </lineage>
</organism>
<keyword evidence="3" id="KW-0479">Metal-binding</keyword>
<dbReference type="InterPro" id="IPR025877">
    <property type="entry name" value="MobA-like_NTP_Trfase"/>
</dbReference>
<proteinExistence type="predicted"/>
<evidence type="ECO:0000256" key="4">
    <source>
        <dbReference type="ARBA" id="ARBA00022741"/>
    </source>
</evidence>
<reference evidence="9 10" key="1">
    <citation type="submission" date="2019-10" db="EMBL/GenBank/DDBJ databases">
        <title>Rubrobacter sp nov SCSIO 52090 isolated from a deep-sea sediment in the South China Sea.</title>
        <authorList>
            <person name="Chen R.W."/>
        </authorList>
    </citation>
    <scope>NUCLEOTIDE SEQUENCE [LARGE SCALE GENOMIC DNA]</scope>
    <source>
        <strain evidence="9 10">SCSIO 52909</strain>
    </source>
</reference>
<evidence type="ECO:0000256" key="1">
    <source>
        <dbReference type="ARBA" id="ARBA00022490"/>
    </source>
</evidence>
<evidence type="ECO:0000259" key="8">
    <source>
        <dbReference type="Pfam" id="PF12804"/>
    </source>
</evidence>
<dbReference type="Proteomes" id="UP000501452">
    <property type="component" value="Chromosome"/>
</dbReference>
<evidence type="ECO:0000256" key="5">
    <source>
        <dbReference type="ARBA" id="ARBA00022842"/>
    </source>
</evidence>
<dbReference type="GO" id="GO:0006777">
    <property type="term" value="P:Mo-molybdopterin cofactor biosynthetic process"/>
    <property type="evidence" value="ECO:0007669"/>
    <property type="project" value="UniProtKB-KW"/>
</dbReference>
<dbReference type="PANTHER" id="PTHR19136:SF81">
    <property type="entry name" value="MOLYBDENUM COFACTOR GUANYLYLTRANSFERASE"/>
    <property type="match status" value="1"/>
</dbReference>
<dbReference type="KEGG" id="rub:GBA63_09250"/>
<dbReference type="Gene3D" id="3.90.550.10">
    <property type="entry name" value="Spore Coat Polysaccharide Biosynthesis Protein SpsA, Chain A"/>
    <property type="match status" value="1"/>
</dbReference>
<gene>
    <name evidence="9" type="ORF">GBA63_09250</name>
</gene>
<keyword evidence="2 9" id="KW-0808">Transferase</keyword>
<dbReference type="PANTHER" id="PTHR19136">
    <property type="entry name" value="MOLYBDENUM COFACTOR GUANYLYLTRANSFERASE"/>
    <property type="match status" value="1"/>
</dbReference>
<dbReference type="InterPro" id="IPR013482">
    <property type="entry name" value="Molybde_CF_guanTrfase"/>
</dbReference>
<keyword evidence="1" id="KW-0963">Cytoplasm</keyword>
<dbReference type="GO" id="GO:0016779">
    <property type="term" value="F:nucleotidyltransferase activity"/>
    <property type="evidence" value="ECO:0007669"/>
    <property type="project" value="TreeGrafter"/>
</dbReference>
<dbReference type="CDD" id="cd02503">
    <property type="entry name" value="MobA"/>
    <property type="match status" value="1"/>
</dbReference>
<dbReference type="EMBL" id="CP045119">
    <property type="protein sequence ID" value="QIN82817.1"/>
    <property type="molecule type" value="Genomic_DNA"/>
</dbReference>
<name>A0A6G8Q930_9ACTN</name>
<evidence type="ECO:0000256" key="7">
    <source>
        <dbReference type="ARBA" id="ARBA00023150"/>
    </source>
</evidence>
<dbReference type="GO" id="GO:0005525">
    <property type="term" value="F:GTP binding"/>
    <property type="evidence" value="ECO:0007669"/>
    <property type="project" value="UniProtKB-KW"/>
</dbReference>
<sequence>MGRDKLALEVGGETLIQHVANALSRRCDEVILAGRVNEVLRNVRGVEDARPGEGPLAGLEAGLREARFPLVFAAAGDLPFLSPELISYLLDELVGRGVQAVVPRRGGRLHPLCAAYQRSILPHVVSALDEGVRSVGEFVGRLGRVAYVEEAEILPFGDPDMLLMNVNTPGDLRRARELAGG</sequence>
<evidence type="ECO:0000256" key="6">
    <source>
        <dbReference type="ARBA" id="ARBA00023134"/>
    </source>
</evidence>
<dbReference type="InterPro" id="IPR029044">
    <property type="entry name" value="Nucleotide-diphossugar_trans"/>
</dbReference>
<evidence type="ECO:0000313" key="10">
    <source>
        <dbReference type="Proteomes" id="UP000501452"/>
    </source>
</evidence>
<dbReference type="AlphaFoldDB" id="A0A6G8Q930"/>
<evidence type="ECO:0000256" key="2">
    <source>
        <dbReference type="ARBA" id="ARBA00022679"/>
    </source>
</evidence>
<keyword evidence="4" id="KW-0547">Nucleotide-binding</keyword>
<accession>A0A6G8Q930</accession>
<dbReference type="Pfam" id="PF12804">
    <property type="entry name" value="NTP_transf_3"/>
    <property type="match status" value="1"/>
</dbReference>
<evidence type="ECO:0000256" key="3">
    <source>
        <dbReference type="ARBA" id="ARBA00022723"/>
    </source>
</evidence>
<protein>
    <submittedName>
        <fullName evidence="9">NTP transferase domain-containing protein</fullName>
    </submittedName>
</protein>
<keyword evidence="10" id="KW-1185">Reference proteome</keyword>
<keyword evidence="7" id="KW-0501">Molybdenum cofactor biosynthesis</keyword>
<keyword evidence="6" id="KW-0342">GTP-binding</keyword>